<keyword evidence="6" id="KW-0479">Metal-binding</keyword>
<keyword evidence="6" id="KW-0539">Nucleus</keyword>
<evidence type="ECO:0000256" key="2">
    <source>
        <dbReference type="ARBA" id="ARBA00006562"/>
    </source>
</evidence>
<dbReference type="GO" id="GO:0003723">
    <property type="term" value="F:RNA binding"/>
    <property type="evidence" value="ECO:0007669"/>
    <property type="project" value="UniProtKB-KW"/>
</dbReference>
<accession>A0A1Y1V3S1</accession>
<comment type="cofactor">
    <cofactor evidence="1 6">
        <name>a divalent metal cation</name>
        <dbReference type="ChEBI" id="CHEBI:60240"/>
    </cofactor>
</comment>
<evidence type="ECO:0000256" key="1">
    <source>
        <dbReference type="ARBA" id="ARBA00001968"/>
    </source>
</evidence>
<dbReference type="Proteomes" id="UP000193719">
    <property type="component" value="Unassembled WGS sequence"/>
</dbReference>
<dbReference type="InterPro" id="IPR013961">
    <property type="entry name" value="RAI1"/>
</dbReference>
<dbReference type="GO" id="GO:0034353">
    <property type="term" value="F:mRNA 5'-diphosphatase activity"/>
    <property type="evidence" value="ECO:0007669"/>
    <property type="project" value="TreeGrafter"/>
</dbReference>
<sequence length="396" mass="46920">MEFNFRIPIINKLKHIRVNYSQPTEISNFSIDINRELQMDNRVMKYYYPMNMKYNDLTEGFETFDRKIEKPEPLDNLLKVLKEKNHLTFKNENEKKPHVITWRGLIVKIMCLPYLRNSFFELVVCNYNNILYIQESREKKENITNNDITQQKFCYSGFKFEALSTIPIPPEEIDKSENNKVLLEERVHDIVNNKEEYGIIVQSKLNNIRLIMGAEVDCAERKFSPNETQKPYVELKTTKIISNSQEENNFERYKLIKFWAQSFLVGIPKIIIAYRNKDLEVEKVSSLSTLKIPHIVNQHHIERQQKNKLNQTREIAKDLKKGSNFNIKKYNHEPWNANVCLAFAEIFLNWLKHEIVNVSDPNISYTVTFDSEVNKNFIHVKCNGSNSGFLPNWWIN</sequence>
<dbReference type="STRING" id="1754191.A0A1Y1V3S1"/>
<comment type="function">
    <text evidence="6">Decapping enzyme for NAD-capped RNAs: specifically hydrolyzes the nicotinamide adenine dinucleotide (NAD) cap from a subset of RNAs by removing the entire NAD moiety from the 5'-end of an NAD-capped RNA.</text>
</comment>
<evidence type="ECO:0000313" key="9">
    <source>
        <dbReference type="Proteomes" id="UP000193719"/>
    </source>
</evidence>
<dbReference type="GO" id="GO:0005634">
    <property type="term" value="C:nucleus"/>
    <property type="evidence" value="ECO:0007669"/>
    <property type="project" value="UniProtKB-SubCell"/>
</dbReference>
<comment type="catalytic activity">
    <reaction evidence="4">
        <text>a 5'-end triphospho-ribonucleoside in mRNA + H2O = a 5'-end phospho-ribonucleoside in mRNA + diphosphate + H(+)</text>
        <dbReference type="Rhea" id="RHEA:78683"/>
        <dbReference type="Rhea" id="RHEA-COMP:15692"/>
        <dbReference type="Rhea" id="RHEA-COMP:17164"/>
        <dbReference type="ChEBI" id="CHEBI:15377"/>
        <dbReference type="ChEBI" id="CHEBI:15378"/>
        <dbReference type="ChEBI" id="CHEBI:33019"/>
        <dbReference type="ChEBI" id="CHEBI:138282"/>
        <dbReference type="ChEBI" id="CHEBI:167618"/>
    </reaction>
    <physiologicalReaction direction="left-to-right" evidence="4">
        <dbReference type="Rhea" id="RHEA:78684"/>
    </physiologicalReaction>
</comment>
<dbReference type="Pfam" id="PF08652">
    <property type="entry name" value="RAI1"/>
    <property type="match status" value="1"/>
</dbReference>
<dbReference type="OrthoDB" id="5853397at2759"/>
<gene>
    <name evidence="8" type="ORF">BCR36DRAFT_413920</name>
</gene>
<protein>
    <recommendedName>
        <fullName evidence="6">Decapping nuclease</fullName>
        <ecNumber evidence="6">3.6.1.-</ecNumber>
    </recommendedName>
</protein>
<dbReference type="PANTHER" id="PTHR12395">
    <property type="entry name" value="DOM-3 RELATED"/>
    <property type="match status" value="1"/>
</dbReference>
<evidence type="ECO:0000256" key="6">
    <source>
        <dbReference type="RuleBase" id="RU367113"/>
    </source>
</evidence>
<comment type="caution">
    <text evidence="8">The sequence shown here is derived from an EMBL/GenBank/DDBJ whole genome shotgun (WGS) entry which is preliminary data.</text>
</comment>
<dbReference type="GO" id="GO:0110155">
    <property type="term" value="P:NAD-cap decapping"/>
    <property type="evidence" value="ECO:0007669"/>
    <property type="project" value="TreeGrafter"/>
</dbReference>
<dbReference type="EC" id="3.6.1.-" evidence="6"/>
<evidence type="ECO:0000259" key="7">
    <source>
        <dbReference type="Pfam" id="PF08652"/>
    </source>
</evidence>
<proteinExistence type="inferred from homology"/>
<comment type="similarity">
    <text evidence="2 6">Belongs to the DXO/Dom3Z family.</text>
</comment>
<dbReference type="AlphaFoldDB" id="A0A1Y1V3S1"/>
<keyword evidence="6" id="KW-0540">Nuclease</keyword>
<keyword evidence="6" id="KW-0547">Nucleotide-binding</keyword>
<keyword evidence="6" id="KW-0694">RNA-binding</keyword>
<organism evidence="8 9">
    <name type="scientific">Piromyces finnis</name>
    <dbReference type="NCBI Taxonomy" id="1754191"/>
    <lineage>
        <taxon>Eukaryota</taxon>
        <taxon>Fungi</taxon>
        <taxon>Fungi incertae sedis</taxon>
        <taxon>Chytridiomycota</taxon>
        <taxon>Chytridiomycota incertae sedis</taxon>
        <taxon>Neocallimastigomycetes</taxon>
        <taxon>Neocallimastigales</taxon>
        <taxon>Neocallimastigaceae</taxon>
        <taxon>Piromyces</taxon>
    </lineage>
</organism>
<dbReference type="PANTHER" id="PTHR12395:SF9">
    <property type="entry name" value="DECAPPING AND EXORIBONUCLEASE PROTEIN"/>
    <property type="match status" value="1"/>
</dbReference>
<name>A0A1Y1V3S1_9FUNG</name>
<dbReference type="GO" id="GO:0000166">
    <property type="term" value="F:nucleotide binding"/>
    <property type="evidence" value="ECO:0007669"/>
    <property type="project" value="UniProtKB-KW"/>
</dbReference>
<dbReference type="GO" id="GO:0004518">
    <property type="term" value="F:nuclease activity"/>
    <property type="evidence" value="ECO:0007669"/>
    <property type="project" value="UniProtKB-KW"/>
</dbReference>
<comment type="catalytic activity">
    <reaction evidence="3">
        <text>a 5'-end (N(7)-methyl 5'-triphosphoguanosine)-ribonucleoside-ribonucleotide in mRNA + H2O = a (N(7)-methyl 5'-triphosphoguanosine)-nucleoside + a 5'-end phospho-ribonucleoside in mRNA + H(+)</text>
        <dbReference type="Rhea" id="RHEA:66928"/>
        <dbReference type="Rhea" id="RHEA-COMP:15692"/>
        <dbReference type="Rhea" id="RHEA-COMP:17313"/>
        <dbReference type="ChEBI" id="CHEBI:15377"/>
        <dbReference type="ChEBI" id="CHEBI:15378"/>
        <dbReference type="ChEBI" id="CHEBI:138282"/>
        <dbReference type="ChEBI" id="CHEBI:172876"/>
        <dbReference type="ChEBI" id="CHEBI:172877"/>
    </reaction>
    <physiologicalReaction direction="left-to-right" evidence="3">
        <dbReference type="Rhea" id="RHEA:66929"/>
    </physiologicalReaction>
</comment>
<comment type="subcellular location">
    <subcellularLocation>
        <location evidence="6">Nucleus</location>
    </subcellularLocation>
</comment>
<dbReference type="GO" id="GO:0046872">
    <property type="term" value="F:metal ion binding"/>
    <property type="evidence" value="ECO:0007669"/>
    <property type="project" value="UniProtKB-KW"/>
</dbReference>
<comment type="catalytic activity">
    <reaction evidence="5">
        <text>a 5'-end NAD(+)-phospho-ribonucleoside in mRNA + H2O = a 5'-end phospho-ribonucleoside in mRNA + NAD(+) + H(+)</text>
        <dbReference type="Rhea" id="RHEA:60880"/>
        <dbReference type="Rhea" id="RHEA-COMP:15692"/>
        <dbReference type="Rhea" id="RHEA-COMP:15698"/>
        <dbReference type="ChEBI" id="CHEBI:15377"/>
        <dbReference type="ChEBI" id="CHEBI:15378"/>
        <dbReference type="ChEBI" id="CHEBI:57540"/>
        <dbReference type="ChEBI" id="CHEBI:138282"/>
        <dbReference type="ChEBI" id="CHEBI:144029"/>
    </reaction>
    <physiologicalReaction direction="left-to-right" evidence="5">
        <dbReference type="Rhea" id="RHEA:60881"/>
    </physiologicalReaction>
</comment>
<evidence type="ECO:0000256" key="5">
    <source>
        <dbReference type="ARBA" id="ARBA00048124"/>
    </source>
</evidence>
<evidence type="ECO:0000256" key="3">
    <source>
        <dbReference type="ARBA" id="ARBA00044676"/>
    </source>
</evidence>
<evidence type="ECO:0000256" key="4">
    <source>
        <dbReference type="ARBA" id="ARBA00044692"/>
    </source>
</evidence>
<reference evidence="8 9" key="1">
    <citation type="submission" date="2016-08" db="EMBL/GenBank/DDBJ databases">
        <title>Genomes of anaerobic fungi encode conserved fungal cellulosomes for biomass hydrolysis.</title>
        <authorList>
            <consortium name="DOE Joint Genome Institute"/>
            <person name="Haitjema C.H."/>
            <person name="Gilmore S.P."/>
            <person name="Henske J.K."/>
            <person name="Solomon K.V."/>
            <person name="De Groot R."/>
            <person name="Kuo A."/>
            <person name="Mondo S.J."/>
            <person name="Salamov A.A."/>
            <person name="Labutti K."/>
            <person name="Zhao Z."/>
            <person name="Chiniquy J."/>
            <person name="Barry K."/>
            <person name="Brewer H.M."/>
            <person name="Purvine S.O."/>
            <person name="Wright A.T."/>
            <person name="Boxma B."/>
            <person name="Van Alen T."/>
            <person name="Hackstein J.H."/>
            <person name="Baker S.E."/>
            <person name="Grigoriev I.V."/>
            <person name="O'Malley M.A."/>
        </authorList>
    </citation>
    <scope>NUCLEOTIDE SEQUENCE [LARGE SCALE GENOMIC DNA]</scope>
    <source>
        <strain evidence="9">finn</strain>
    </source>
</reference>
<evidence type="ECO:0000313" key="8">
    <source>
        <dbReference type="EMBL" id="ORX46616.1"/>
    </source>
</evidence>
<dbReference type="EMBL" id="MCFH01000034">
    <property type="protein sequence ID" value="ORX46616.1"/>
    <property type="molecule type" value="Genomic_DNA"/>
</dbReference>
<feature type="domain" description="RAI1-like" evidence="7">
    <location>
        <begin position="21"/>
        <end position="394"/>
    </location>
</feature>
<keyword evidence="6" id="KW-0378">Hydrolase</keyword>
<dbReference type="InterPro" id="IPR039039">
    <property type="entry name" value="RAI1-like_fam"/>
</dbReference>
<reference evidence="8 9" key="2">
    <citation type="submission" date="2016-08" db="EMBL/GenBank/DDBJ databases">
        <title>Pervasive Adenine N6-methylation of Active Genes in Fungi.</title>
        <authorList>
            <consortium name="DOE Joint Genome Institute"/>
            <person name="Mondo S.J."/>
            <person name="Dannebaum R.O."/>
            <person name="Kuo R.C."/>
            <person name="Labutti K."/>
            <person name="Haridas S."/>
            <person name="Kuo A."/>
            <person name="Salamov A."/>
            <person name="Ahrendt S.R."/>
            <person name="Lipzen A."/>
            <person name="Sullivan W."/>
            <person name="Andreopoulos W.B."/>
            <person name="Clum A."/>
            <person name="Lindquist E."/>
            <person name="Daum C."/>
            <person name="Ramamoorthy G.K."/>
            <person name="Gryganskyi A."/>
            <person name="Culley D."/>
            <person name="Magnuson J.K."/>
            <person name="James T.Y."/>
            <person name="O'Malley M.A."/>
            <person name="Stajich J.E."/>
            <person name="Spatafora J.W."/>
            <person name="Visel A."/>
            <person name="Grigoriev I.V."/>
        </authorList>
    </citation>
    <scope>NUCLEOTIDE SEQUENCE [LARGE SCALE GENOMIC DNA]</scope>
    <source>
        <strain evidence="9">finn</strain>
    </source>
</reference>
<dbReference type="GO" id="GO:0005829">
    <property type="term" value="C:cytosol"/>
    <property type="evidence" value="ECO:0007669"/>
    <property type="project" value="TreeGrafter"/>
</dbReference>
<dbReference type="GO" id="GO:0000956">
    <property type="term" value="P:nuclear-transcribed mRNA catabolic process"/>
    <property type="evidence" value="ECO:0007669"/>
    <property type="project" value="TreeGrafter"/>
</dbReference>
<keyword evidence="9" id="KW-1185">Reference proteome</keyword>